<keyword evidence="4" id="KW-1185">Reference proteome</keyword>
<dbReference type="Proteomes" id="UP000574369">
    <property type="component" value="Unassembled WGS sequence"/>
</dbReference>
<dbReference type="Gene3D" id="1.20.1270.180">
    <property type="match status" value="1"/>
</dbReference>
<feature type="chain" id="PRO_5047326661" description="Lysozyme inhibitor LprI-like N-terminal domain-containing protein" evidence="1">
    <location>
        <begin position="19"/>
        <end position="143"/>
    </location>
</feature>
<proteinExistence type="predicted"/>
<evidence type="ECO:0000313" key="3">
    <source>
        <dbReference type="EMBL" id="MBB3195056.1"/>
    </source>
</evidence>
<name>A0ABR6GSH8_9BURK</name>
<organism evidence="3 4">
    <name type="scientific">Roseateles terrae</name>
    <dbReference type="NCBI Taxonomy" id="431060"/>
    <lineage>
        <taxon>Bacteria</taxon>
        <taxon>Pseudomonadati</taxon>
        <taxon>Pseudomonadota</taxon>
        <taxon>Betaproteobacteria</taxon>
        <taxon>Burkholderiales</taxon>
        <taxon>Sphaerotilaceae</taxon>
        <taxon>Roseateles</taxon>
    </lineage>
</organism>
<dbReference type="InterPro" id="IPR009739">
    <property type="entry name" value="LprI-like_N"/>
</dbReference>
<accession>A0ABR6GSH8</accession>
<protein>
    <recommendedName>
        <fullName evidence="2">Lysozyme inhibitor LprI-like N-terminal domain-containing protein</fullName>
    </recommendedName>
</protein>
<gene>
    <name evidence="3" type="ORF">FHS28_002459</name>
</gene>
<evidence type="ECO:0000259" key="2">
    <source>
        <dbReference type="Pfam" id="PF07007"/>
    </source>
</evidence>
<dbReference type="RefSeq" id="WP_088450815.1">
    <property type="nucleotide sequence ID" value="NZ_JACHXO010000004.1"/>
</dbReference>
<dbReference type="Pfam" id="PF07007">
    <property type="entry name" value="LprI"/>
    <property type="match status" value="1"/>
</dbReference>
<reference evidence="3 4" key="1">
    <citation type="submission" date="2020-08" db="EMBL/GenBank/DDBJ databases">
        <title>Genomic Encyclopedia of Type Strains, Phase III (KMG-III): the genomes of soil and plant-associated and newly described type strains.</title>
        <authorList>
            <person name="Whitman W."/>
        </authorList>
    </citation>
    <scope>NUCLEOTIDE SEQUENCE [LARGE SCALE GENOMIC DNA]</scope>
    <source>
        <strain evidence="3 4">CECT 7247</strain>
    </source>
</reference>
<comment type="caution">
    <text evidence="3">The sequence shown here is derived from an EMBL/GenBank/DDBJ whole genome shotgun (WGS) entry which is preliminary data.</text>
</comment>
<dbReference type="EMBL" id="JACHXO010000004">
    <property type="protein sequence ID" value="MBB3195056.1"/>
    <property type="molecule type" value="Genomic_DNA"/>
</dbReference>
<sequence length="143" mass="15255">MRTVMLVALLVIGGSALAQEESSEIPTERELREACSFDAAGVRECLDKHAKESEAALKAAESAFAAAVKRWDTDAKYAKQTRQKLSAAAAAFVKYRAAQCAWAASLGGGAIGNALEMSRLACIAELNLRRADSLQTAARELRP</sequence>
<feature type="signal peptide" evidence="1">
    <location>
        <begin position="1"/>
        <end position="18"/>
    </location>
</feature>
<feature type="domain" description="Lysozyme inhibitor LprI-like N-terminal" evidence="2">
    <location>
        <begin position="40"/>
        <end position="134"/>
    </location>
</feature>
<evidence type="ECO:0000256" key="1">
    <source>
        <dbReference type="SAM" id="SignalP"/>
    </source>
</evidence>
<keyword evidence="1" id="KW-0732">Signal</keyword>
<evidence type="ECO:0000313" key="4">
    <source>
        <dbReference type="Proteomes" id="UP000574369"/>
    </source>
</evidence>